<accession>A0ABV0KZJ3</accession>
<feature type="region of interest" description="Disordered" evidence="1">
    <location>
        <begin position="1"/>
        <end position="21"/>
    </location>
</feature>
<dbReference type="Gene3D" id="3.30.420.430">
    <property type="match status" value="3"/>
</dbReference>
<dbReference type="Proteomes" id="UP001471651">
    <property type="component" value="Unassembled WGS sequence"/>
</dbReference>
<name>A0ABV0KZJ3_9GAMM</name>
<evidence type="ECO:0000313" key="3">
    <source>
        <dbReference type="EMBL" id="MEP7729513.1"/>
    </source>
</evidence>
<proteinExistence type="predicted"/>
<organism evidence="3 4">
    <name type="scientific">Marinomonas primoryensis</name>
    <dbReference type="NCBI Taxonomy" id="178399"/>
    <lineage>
        <taxon>Bacteria</taxon>
        <taxon>Pseudomonadati</taxon>
        <taxon>Pseudomonadota</taxon>
        <taxon>Gammaproteobacteria</taxon>
        <taxon>Oceanospirillales</taxon>
        <taxon>Oceanospirillaceae</taxon>
        <taxon>Marinomonas</taxon>
    </lineage>
</organism>
<dbReference type="RefSeq" id="WP_348576795.1">
    <property type="nucleotide sequence ID" value="NZ_JBDYKN010000006.1"/>
</dbReference>
<comment type="caution">
    <text evidence="3">The sequence shown here is derived from an EMBL/GenBank/DDBJ whole genome shotgun (WGS) entry which is preliminary data.</text>
</comment>
<evidence type="ECO:0000313" key="4">
    <source>
        <dbReference type="Proteomes" id="UP001471651"/>
    </source>
</evidence>
<reference evidence="3 4" key="1">
    <citation type="submission" date="2024-05" db="EMBL/GenBank/DDBJ databases">
        <authorList>
            <person name="Busch G.E."/>
            <person name="Sharma I."/>
        </authorList>
    </citation>
    <scope>NUCLEOTIDE SEQUENCE [LARGE SCALE GENOMIC DNA]</scope>
    <source>
        <strain evidence="3 4">23GB23</strain>
    </source>
</reference>
<keyword evidence="4" id="KW-1185">Reference proteome</keyword>
<protein>
    <submittedName>
        <fullName evidence="3">Ig-like domain-containing protein</fullName>
    </submittedName>
</protein>
<dbReference type="InterPro" id="IPR041498">
    <property type="entry name" value="Big_6"/>
</dbReference>
<gene>
    <name evidence="3" type="ORF">ABKW32_08680</name>
</gene>
<evidence type="ECO:0000256" key="1">
    <source>
        <dbReference type="SAM" id="MobiDB-lite"/>
    </source>
</evidence>
<sequence length="709" mass="73951">MVDEVMSAANNEGSVEGQGEAVKNSQKMALTDQDNAFFEQAKAVFYGAFYSGKTAEQALGAASDKLDELSASINLKDVSLDLLNDIDFSHLQQEYNIAPFNIVTGCESVSTLTEQELVSEDSSPFKNDVLCIVAGNITVNESENDGEALQTSTTLTLSQVEETNLIEVPESVVVLTGNEDKRGEEIAFSGVESILDDMEQLGSSLKSTHANRDTFDTIAPEVAISAVIDDVGSVIGSLSSGDSTDDTYLLLSGVVETGSTVTIYNGGVEVGKATVTGSFWSYTVTINNGVSYQFNAKATDAAGNESAATSNFIVTGDTVAPVIAMTAVTDDAGVIQGTLTSGDRTDDTRLKLSGTAEMGSTVTIYNGSVEVGKATVTGSSWSYTVTINNGVSYQFNARATDAAGNESAATSNFLVTGDTVAPSASQSNAIEWDISQGDSSTVLDAGDTVTVALSEAVKVADLALSDFVLSDGHSFGAGATLSASDDDGDGYADTYKITLGTSSSATTKDKITIAENTLHDKAGNLNEEIGVVVDTSIVVFDLTAGTSSSHSNRTFLADEVYTIYIVVNSDAIEMTMNSTSLWSSAGNLGADDKIVLVGNDGTVVKGASMLEVTQFSLQTPSNAWYVWGNGDNETALAMTYRGQLTRVLSEAFTGAAGAAGGRARQTVGVDIWAGTDGWDYNNDPNKGLSFNEVYVNQLPASVAATQPMS</sequence>
<feature type="domain" description="Bacterial Ig" evidence="2">
    <location>
        <begin position="347"/>
        <end position="411"/>
    </location>
</feature>
<dbReference type="Pfam" id="PF17936">
    <property type="entry name" value="Big_6"/>
    <property type="match status" value="1"/>
</dbReference>
<evidence type="ECO:0000259" key="2">
    <source>
        <dbReference type="Pfam" id="PF17936"/>
    </source>
</evidence>
<dbReference type="EMBL" id="JBDYKN010000006">
    <property type="protein sequence ID" value="MEP7729513.1"/>
    <property type="molecule type" value="Genomic_DNA"/>
</dbReference>